<feature type="region of interest" description="Disordered" evidence="11">
    <location>
        <begin position="137"/>
        <end position="173"/>
    </location>
</feature>
<evidence type="ECO:0000256" key="10">
    <source>
        <dbReference type="RuleBase" id="RU000488"/>
    </source>
</evidence>
<dbReference type="SUPFAM" id="SSF103506">
    <property type="entry name" value="Mitochondrial carrier"/>
    <property type="match status" value="1"/>
</dbReference>
<dbReference type="PRINTS" id="PR00928">
    <property type="entry name" value="GRAVESDC"/>
</dbReference>
<dbReference type="PROSITE" id="PS50920">
    <property type="entry name" value="SOLCAR"/>
    <property type="match status" value="3"/>
</dbReference>
<feature type="repeat" description="Solcar" evidence="9">
    <location>
        <begin position="324"/>
        <end position="412"/>
    </location>
</feature>
<accession>A0A9Q0YHF0</accession>
<feature type="compositionally biased region" description="Basic and acidic residues" evidence="11">
    <location>
        <begin position="147"/>
        <end position="156"/>
    </location>
</feature>
<keyword evidence="7" id="KW-0496">Mitochondrion</keyword>
<feature type="repeat" description="Solcar" evidence="9">
    <location>
        <begin position="434"/>
        <end position="521"/>
    </location>
</feature>
<keyword evidence="3 10" id="KW-0813">Transport</keyword>
<dbReference type="OrthoDB" id="270584at2759"/>
<dbReference type="SUPFAM" id="SSF56219">
    <property type="entry name" value="DNase I-like"/>
    <property type="match status" value="1"/>
</dbReference>
<dbReference type="GO" id="GO:0055085">
    <property type="term" value="P:transmembrane transport"/>
    <property type="evidence" value="ECO:0007669"/>
    <property type="project" value="InterPro"/>
</dbReference>
<evidence type="ECO:0000256" key="3">
    <source>
        <dbReference type="ARBA" id="ARBA00022448"/>
    </source>
</evidence>
<name>A0A9Q0YHF0_HOLLE</name>
<dbReference type="EMBL" id="JAIZAY010000020">
    <property type="protein sequence ID" value="KAJ8022673.1"/>
    <property type="molecule type" value="Genomic_DNA"/>
</dbReference>
<feature type="repeat" description="Solcar" evidence="9">
    <location>
        <begin position="243"/>
        <end position="323"/>
    </location>
</feature>
<dbReference type="PRINTS" id="PR00926">
    <property type="entry name" value="MITOCARRIER"/>
</dbReference>
<reference evidence="12" key="1">
    <citation type="submission" date="2021-10" db="EMBL/GenBank/DDBJ databases">
        <title>Tropical sea cucumber genome reveals ecological adaptation and Cuvierian tubules defense mechanism.</title>
        <authorList>
            <person name="Chen T."/>
        </authorList>
    </citation>
    <scope>NUCLEOTIDE SEQUENCE</scope>
    <source>
        <strain evidence="12">Nanhai2018</strain>
        <tissue evidence="12">Muscle</tissue>
    </source>
</reference>
<keyword evidence="4 9" id="KW-0812">Transmembrane</keyword>
<dbReference type="InterPro" id="IPR002167">
    <property type="entry name" value="GDC-like"/>
</dbReference>
<dbReference type="PANTHER" id="PTHR24089">
    <property type="entry name" value="SOLUTE CARRIER FAMILY 25"/>
    <property type="match status" value="1"/>
</dbReference>
<evidence type="ECO:0000256" key="6">
    <source>
        <dbReference type="ARBA" id="ARBA00022792"/>
    </source>
</evidence>
<comment type="similarity">
    <text evidence="2 10">Belongs to the mitochondrial carrier (TC 2.A.29) family.</text>
</comment>
<sequence>MEDGQKIPDKSSIMDIVTPEDYENSPKEVGTVSEASSEDQGKGKGNPQVTGGCDSVADIAGGRNTPAKNAGMDVVTGDCDFVADTAGGRNVPAKSADMDIVTPEERENVEKAVKDEIHSQCDLFECESTECSQIKASSWADQATEASRPRDTDTTWHKTSLKRRSESQPSEVKRKERYQSFVMRGAKKLRVATLNVNGMRDNLKYSRVLQWGKMLDIDILLLQETYLSSREDYAYFRKQWGNQVYFTASVAGCCAKTTIAPLDRVKILLQARHKHYLNLGVWSSINHVVDTEGFTALYKGNGAMMVRIFPYGAIQFTTYEWFKHKTKRKLLSGSLAGMCAVISTYPLDMIRARLAYQVKGEHIYKGILHASQSIWQQEGKLKGFYRGVTPTLLGMIPYAGTAFYSYETAKNFIIENGPPFCIRTSTTDSEVQMLTPAANLVAGAFAGTVAQTVSYPLDVVRRMMQLGEMVPHHSKGGVEILVFVYKKYGIRGLYRGLTINYIRAVPTAAVSFTVYEYMKEILNVQTVKKVP</sequence>
<dbReference type="InterPro" id="IPR018108">
    <property type="entry name" value="MCP_transmembrane"/>
</dbReference>
<dbReference type="InterPro" id="IPR036691">
    <property type="entry name" value="Endo/exonu/phosph_ase_sf"/>
</dbReference>
<proteinExistence type="inferred from homology"/>
<evidence type="ECO:0000256" key="2">
    <source>
        <dbReference type="ARBA" id="ARBA00006375"/>
    </source>
</evidence>
<keyword evidence="8 9" id="KW-0472">Membrane</keyword>
<dbReference type="GO" id="GO:0005743">
    <property type="term" value="C:mitochondrial inner membrane"/>
    <property type="evidence" value="ECO:0007669"/>
    <property type="project" value="UniProtKB-SubCell"/>
</dbReference>
<evidence type="ECO:0000313" key="12">
    <source>
        <dbReference type="EMBL" id="KAJ8022673.1"/>
    </source>
</evidence>
<gene>
    <name evidence="12" type="ORF">HOLleu_37638</name>
</gene>
<evidence type="ECO:0000256" key="1">
    <source>
        <dbReference type="ARBA" id="ARBA00004448"/>
    </source>
</evidence>
<comment type="subcellular location">
    <subcellularLocation>
        <location evidence="1">Mitochondrion inner membrane</location>
        <topology evidence="1">Multi-pass membrane protein</topology>
    </subcellularLocation>
</comment>
<evidence type="ECO:0000256" key="5">
    <source>
        <dbReference type="ARBA" id="ARBA00022737"/>
    </source>
</evidence>
<keyword evidence="6" id="KW-0999">Mitochondrion inner membrane</keyword>
<dbReference type="InterPro" id="IPR023395">
    <property type="entry name" value="MCP_dom_sf"/>
</dbReference>
<evidence type="ECO:0000256" key="11">
    <source>
        <dbReference type="SAM" id="MobiDB-lite"/>
    </source>
</evidence>
<feature type="region of interest" description="Disordered" evidence="11">
    <location>
        <begin position="1"/>
        <end position="71"/>
    </location>
</feature>
<dbReference type="InterPro" id="IPR002067">
    <property type="entry name" value="MCP"/>
</dbReference>
<dbReference type="Pfam" id="PF00153">
    <property type="entry name" value="Mito_carr"/>
    <property type="match status" value="3"/>
</dbReference>
<keyword evidence="13" id="KW-1185">Reference proteome</keyword>
<evidence type="ECO:0000313" key="13">
    <source>
        <dbReference type="Proteomes" id="UP001152320"/>
    </source>
</evidence>
<protein>
    <submittedName>
        <fullName evidence="12">Graves disease carrier protein</fullName>
    </submittedName>
</protein>
<dbReference type="Proteomes" id="UP001152320">
    <property type="component" value="Chromosome 20"/>
</dbReference>
<feature type="compositionally biased region" description="Basic and acidic residues" evidence="11">
    <location>
        <begin position="163"/>
        <end position="173"/>
    </location>
</feature>
<evidence type="ECO:0000256" key="9">
    <source>
        <dbReference type="PROSITE-ProRule" id="PRU00282"/>
    </source>
</evidence>
<organism evidence="12 13">
    <name type="scientific">Holothuria leucospilota</name>
    <name type="common">Black long sea cucumber</name>
    <name type="synonym">Mertensiothuria leucospilota</name>
    <dbReference type="NCBI Taxonomy" id="206669"/>
    <lineage>
        <taxon>Eukaryota</taxon>
        <taxon>Metazoa</taxon>
        <taxon>Echinodermata</taxon>
        <taxon>Eleutherozoa</taxon>
        <taxon>Echinozoa</taxon>
        <taxon>Holothuroidea</taxon>
        <taxon>Aspidochirotacea</taxon>
        <taxon>Aspidochirotida</taxon>
        <taxon>Holothuriidae</taxon>
        <taxon>Holothuria</taxon>
    </lineage>
</organism>
<dbReference type="AlphaFoldDB" id="A0A9Q0YHF0"/>
<keyword evidence="5" id="KW-0677">Repeat</keyword>
<evidence type="ECO:0000256" key="4">
    <source>
        <dbReference type="ARBA" id="ARBA00022692"/>
    </source>
</evidence>
<dbReference type="Gene3D" id="1.50.40.10">
    <property type="entry name" value="Mitochondrial carrier domain"/>
    <property type="match status" value="1"/>
</dbReference>
<comment type="caution">
    <text evidence="12">The sequence shown here is derived from an EMBL/GenBank/DDBJ whole genome shotgun (WGS) entry which is preliminary data.</text>
</comment>
<evidence type="ECO:0000256" key="8">
    <source>
        <dbReference type="ARBA" id="ARBA00023136"/>
    </source>
</evidence>
<evidence type="ECO:0000256" key="7">
    <source>
        <dbReference type="ARBA" id="ARBA00023128"/>
    </source>
</evidence>